<evidence type="ECO:0000313" key="1">
    <source>
        <dbReference type="EMBL" id="CAI2178110.1"/>
    </source>
</evidence>
<proteinExistence type="predicted"/>
<dbReference type="Proteomes" id="UP001153678">
    <property type="component" value="Unassembled WGS sequence"/>
</dbReference>
<accession>A0A9W4WWU1</accession>
<evidence type="ECO:0000313" key="2">
    <source>
        <dbReference type="Proteomes" id="UP001153678"/>
    </source>
</evidence>
<dbReference type="EMBL" id="CAMKVN010001795">
    <property type="protein sequence ID" value="CAI2178110.1"/>
    <property type="molecule type" value="Genomic_DNA"/>
</dbReference>
<dbReference type="AlphaFoldDB" id="A0A9W4WWU1"/>
<keyword evidence="2" id="KW-1185">Reference proteome</keyword>
<reference evidence="1" key="1">
    <citation type="submission" date="2022-08" db="EMBL/GenBank/DDBJ databases">
        <authorList>
            <person name="Kallberg Y."/>
            <person name="Tangrot J."/>
            <person name="Rosling A."/>
        </authorList>
    </citation>
    <scope>NUCLEOTIDE SEQUENCE</scope>
    <source>
        <strain evidence="1">Wild A</strain>
    </source>
</reference>
<gene>
    <name evidence="1" type="ORF">FWILDA_LOCUS8421</name>
</gene>
<sequence length="74" mass="8319">MKIRITPALELEEFVKNLVQPRSPEEENPSEVTDVLDNSTTAREALVAAIHEFDLGTSLIQLKTAIKAIYFKYA</sequence>
<protein>
    <submittedName>
        <fullName evidence="1">5767_t:CDS:1</fullName>
    </submittedName>
</protein>
<comment type="caution">
    <text evidence="1">The sequence shown here is derived from an EMBL/GenBank/DDBJ whole genome shotgun (WGS) entry which is preliminary data.</text>
</comment>
<organism evidence="1 2">
    <name type="scientific">Funneliformis geosporum</name>
    <dbReference type="NCBI Taxonomy" id="1117311"/>
    <lineage>
        <taxon>Eukaryota</taxon>
        <taxon>Fungi</taxon>
        <taxon>Fungi incertae sedis</taxon>
        <taxon>Mucoromycota</taxon>
        <taxon>Glomeromycotina</taxon>
        <taxon>Glomeromycetes</taxon>
        <taxon>Glomerales</taxon>
        <taxon>Glomeraceae</taxon>
        <taxon>Funneliformis</taxon>
    </lineage>
</organism>
<name>A0A9W4WWU1_9GLOM</name>